<dbReference type="EC" id="6.5.1.2" evidence="3"/>
<organism evidence="15">
    <name type="scientific">freshwater metagenome</name>
    <dbReference type="NCBI Taxonomy" id="449393"/>
    <lineage>
        <taxon>unclassified sequences</taxon>
        <taxon>metagenomes</taxon>
        <taxon>ecological metagenomes</taxon>
    </lineage>
</organism>
<dbReference type="PROSITE" id="PS50172">
    <property type="entry name" value="BRCT"/>
    <property type="match status" value="1"/>
</dbReference>
<dbReference type="InterPro" id="IPR013840">
    <property type="entry name" value="DNAligase_N"/>
</dbReference>
<dbReference type="SUPFAM" id="SSF52113">
    <property type="entry name" value="BRCT domain"/>
    <property type="match status" value="1"/>
</dbReference>
<dbReference type="Pfam" id="PF03120">
    <property type="entry name" value="OB_DNA_ligase"/>
    <property type="match status" value="1"/>
</dbReference>
<dbReference type="InterPro" id="IPR018239">
    <property type="entry name" value="DNA_ligase_AS"/>
</dbReference>
<evidence type="ECO:0000256" key="6">
    <source>
        <dbReference type="ARBA" id="ARBA00022723"/>
    </source>
</evidence>
<dbReference type="PANTHER" id="PTHR23389:SF9">
    <property type="entry name" value="DNA LIGASE"/>
    <property type="match status" value="1"/>
</dbReference>
<dbReference type="NCBIfam" id="NF005932">
    <property type="entry name" value="PRK07956.1"/>
    <property type="match status" value="1"/>
</dbReference>
<comment type="cofactor">
    <cofactor evidence="1">
        <name>Mg(2+)</name>
        <dbReference type="ChEBI" id="CHEBI:18420"/>
    </cofactor>
</comment>
<evidence type="ECO:0000256" key="8">
    <source>
        <dbReference type="ARBA" id="ARBA00022833"/>
    </source>
</evidence>
<dbReference type="SUPFAM" id="SSF50249">
    <property type="entry name" value="Nucleic acid-binding proteins"/>
    <property type="match status" value="1"/>
</dbReference>
<comment type="catalytic activity">
    <reaction evidence="12">
        <text>NAD(+) + (deoxyribonucleotide)n-3'-hydroxyl + 5'-phospho-(deoxyribonucleotide)m = (deoxyribonucleotide)n+m + AMP + beta-nicotinamide D-nucleotide.</text>
        <dbReference type="EC" id="6.5.1.2"/>
    </reaction>
</comment>
<dbReference type="SUPFAM" id="SSF56091">
    <property type="entry name" value="DNA ligase/mRNA capping enzyme, catalytic domain"/>
    <property type="match status" value="2"/>
</dbReference>
<evidence type="ECO:0000256" key="1">
    <source>
        <dbReference type="ARBA" id="ARBA00001946"/>
    </source>
</evidence>
<dbReference type="InterPro" id="IPR041663">
    <property type="entry name" value="DisA/LigA_HHH"/>
</dbReference>
<dbReference type="AlphaFoldDB" id="A0A6J7JGA7"/>
<comment type="function">
    <text evidence="2">DNA ligase that catalyzes the formation of phosphodiester linkages between 5'-phosphoryl and 3'-hydroxyl groups in double-stranded DNA using NAD as a coenzyme and as the energy source for the reaction. It is essential for DNA replication and repair of damaged DNA.</text>
</comment>
<evidence type="ECO:0000256" key="9">
    <source>
        <dbReference type="ARBA" id="ARBA00022842"/>
    </source>
</evidence>
<dbReference type="PIRSF" id="PIRSF001604">
    <property type="entry name" value="LigA"/>
    <property type="match status" value="1"/>
</dbReference>
<feature type="compositionally biased region" description="Low complexity" evidence="13">
    <location>
        <begin position="231"/>
        <end position="240"/>
    </location>
</feature>
<dbReference type="Pfam" id="PF00533">
    <property type="entry name" value="BRCT"/>
    <property type="match status" value="1"/>
</dbReference>
<name>A0A6J7JGA7_9ZZZZ</name>
<keyword evidence="5" id="KW-0235">DNA replication</keyword>
<reference evidence="15" key="1">
    <citation type="submission" date="2020-05" db="EMBL/GenBank/DDBJ databases">
        <authorList>
            <person name="Chiriac C."/>
            <person name="Salcher M."/>
            <person name="Ghai R."/>
            <person name="Kavagutti S V."/>
        </authorList>
    </citation>
    <scope>NUCLEOTIDE SEQUENCE</scope>
</reference>
<keyword evidence="8" id="KW-0862">Zinc</keyword>
<dbReference type="EMBL" id="CAFBNE010000022">
    <property type="protein sequence ID" value="CAB4941691.1"/>
    <property type="molecule type" value="Genomic_DNA"/>
</dbReference>
<evidence type="ECO:0000256" key="4">
    <source>
        <dbReference type="ARBA" id="ARBA00022598"/>
    </source>
</evidence>
<dbReference type="InterPro" id="IPR033136">
    <property type="entry name" value="DNA_ligase_CS"/>
</dbReference>
<keyword evidence="9" id="KW-0460">Magnesium</keyword>
<dbReference type="CDD" id="cd00114">
    <property type="entry name" value="LIGANc"/>
    <property type="match status" value="1"/>
</dbReference>
<dbReference type="InterPro" id="IPR012340">
    <property type="entry name" value="NA-bd_OB-fold"/>
</dbReference>
<evidence type="ECO:0000256" key="3">
    <source>
        <dbReference type="ARBA" id="ARBA00012722"/>
    </source>
</evidence>
<sequence length="752" mass="80995">MSDAKSLDATSAAAARERWIVLASAIDEARAAYYQRDEPTIADDEYDQLFRELVELESSWPELQSGDSPTVSVGGEVAEMFTQVQHLQRMFSLDNVFSQEELTEWLQRVEKGLDSPPEFLCELKIDGLAVDAVYRAGRLVSLATRGDGTTGEDVTYNASFIDDVPAVLRPANGREVPELLEARGEVFFTNAFFERLNEEQLALKSTPFANPRNAAAGSLRQRVDRREQDLAAAQQPSPAGQGPGSGSGPGQATSPRIARLQSDLDRAIVRLSGLRFTVHGIGQVEGVAIGTLSEGYALLADLGLPVSAQAKVVAEPAGVRAFIEHFGEHRHDVEHEIDGVVVKVNDIALQSRLGETSRAPRWAIAYKYPPEVVRTRLLDIRVNVGRTGRVTPYAVMEPVRVAGSTVAMATLHNAFEVERKGVLIGDMVFLRKAGDVIPEVLGPVVEVRDGSERVFVMPDTCPDCSTLLRPEKEGDKDVRCPNARSCPAQLRERLAHVASRSALDIEGLGDKAARALLETGVLADEGDLFLVCEDDLRRSPFFTREAGRGESGPQLTENAKTVLAELDVARRRPLWRVLVALSMRHVGPPTAKELARAFGSVDAISVASAEELASAEGVGMVIAESIREWFAEEWHRDVIDKWRRGGVSLADEAIVDRPAGLLEGLTFVITGAVEGFTRETAAEAVTDLGGKVTGSVSKSTTALIQGDAGGKPSSKLKKAEALGIRVLDAGGFRSLLSDGPSAALGSAAQEAE</sequence>
<dbReference type="Pfam" id="PF01653">
    <property type="entry name" value="DNA_ligase_aden"/>
    <property type="match status" value="2"/>
</dbReference>
<evidence type="ECO:0000256" key="12">
    <source>
        <dbReference type="ARBA" id="ARBA00034005"/>
    </source>
</evidence>
<evidence type="ECO:0000259" key="14">
    <source>
        <dbReference type="PROSITE" id="PS50172"/>
    </source>
</evidence>
<dbReference type="HAMAP" id="MF_01588">
    <property type="entry name" value="DNA_ligase_A"/>
    <property type="match status" value="1"/>
</dbReference>
<dbReference type="InterPro" id="IPR036420">
    <property type="entry name" value="BRCT_dom_sf"/>
</dbReference>
<dbReference type="PANTHER" id="PTHR23389">
    <property type="entry name" value="CHROMOSOME TRANSMISSION FIDELITY FACTOR 18"/>
    <property type="match status" value="1"/>
</dbReference>
<dbReference type="FunFam" id="2.40.50.140:FF:000012">
    <property type="entry name" value="DNA ligase"/>
    <property type="match status" value="1"/>
</dbReference>
<dbReference type="GO" id="GO:0046872">
    <property type="term" value="F:metal ion binding"/>
    <property type="evidence" value="ECO:0007669"/>
    <property type="project" value="UniProtKB-KW"/>
</dbReference>
<dbReference type="GO" id="GO:0005829">
    <property type="term" value="C:cytosol"/>
    <property type="evidence" value="ECO:0007669"/>
    <property type="project" value="TreeGrafter"/>
</dbReference>
<dbReference type="Gene3D" id="1.10.150.20">
    <property type="entry name" value="5' to 3' exonuclease, C-terminal subdomain"/>
    <property type="match status" value="2"/>
</dbReference>
<dbReference type="Gene3D" id="3.40.50.10190">
    <property type="entry name" value="BRCT domain"/>
    <property type="match status" value="1"/>
</dbReference>
<dbReference type="GO" id="GO:0006260">
    <property type="term" value="P:DNA replication"/>
    <property type="evidence" value="ECO:0007669"/>
    <property type="project" value="UniProtKB-KW"/>
</dbReference>
<evidence type="ECO:0000256" key="2">
    <source>
        <dbReference type="ARBA" id="ARBA00004067"/>
    </source>
</evidence>
<dbReference type="InterPro" id="IPR003583">
    <property type="entry name" value="Hlx-hairpin-Hlx_DNA-bd_motif"/>
</dbReference>
<dbReference type="SUPFAM" id="SSF47781">
    <property type="entry name" value="RuvA domain 2-like"/>
    <property type="match status" value="1"/>
</dbReference>
<evidence type="ECO:0000256" key="10">
    <source>
        <dbReference type="ARBA" id="ARBA00023027"/>
    </source>
</evidence>
<dbReference type="GO" id="GO:0006281">
    <property type="term" value="P:DNA repair"/>
    <property type="evidence" value="ECO:0007669"/>
    <property type="project" value="UniProtKB-KW"/>
</dbReference>
<dbReference type="InterPro" id="IPR001679">
    <property type="entry name" value="DNA_ligase"/>
</dbReference>
<dbReference type="PROSITE" id="PS01056">
    <property type="entry name" value="DNA_LIGASE_N2"/>
    <property type="match status" value="1"/>
</dbReference>
<dbReference type="InterPro" id="IPR010994">
    <property type="entry name" value="RuvA_2-like"/>
</dbReference>
<keyword evidence="11" id="KW-0234">DNA repair</keyword>
<dbReference type="PROSITE" id="PS01055">
    <property type="entry name" value="DNA_LIGASE_N1"/>
    <property type="match status" value="1"/>
</dbReference>
<accession>A0A6J7JGA7</accession>
<dbReference type="Gene3D" id="1.10.287.610">
    <property type="entry name" value="Helix hairpin bin"/>
    <property type="match status" value="1"/>
</dbReference>
<evidence type="ECO:0000313" key="15">
    <source>
        <dbReference type="EMBL" id="CAB4941691.1"/>
    </source>
</evidence>
<evidence type="ECO:0000256" key="11">
    <source>
        <dbReference type="ARBA" id="ARBA00023204"/>
    </source>
</evidence>
<gene>
    <name evidence="15" type="ORF">UFOPK3772_00966</name>
</gene>
<dbReference type="SMART" id="SM00278">
    <property type="entry name" value="HhH1"/>
    <property type="match status" value="2"/>
</dbReference>
<dbReference type="GO" id="GO:0003677">
    <property type="term" value="F:DNA binding"/>
    <property type="evidence" value="ECO:0007669"/>
    <property type="project" value="InterPro"/>
</dbReference>
<keyword evidence="6" id="KW-0479">Metal-binding</keyword>
<keyword evidence="4" id="KW-0436">Ligase</keyword>
<dbReference type="Gene3D" id="6.20.10.30">
    <property type="match status" value="1"/>
</dbReference>
<feature type="domain" description="BRCT" evidence="14">
    <location>
        <begin position="657"/>
        <end position="728"/>
    </location>
</feature>
<dbReference type="GO" id="GO:0003911">
    <property type="term" value="F:DNA ligase (NAD+) activity"/>
    <property type="evidence" value="ECO:0007669"/>
    <property type="project" value="UniProtKB-EC"/>
</dbReference>
<protein>
    <recommendedName>
        <fullName evidence="3">DNA ligase (NAD(+))</fullName>
        <ecNumber evidence="3">6.5.1.2</ecNumber>
    </recommendedName>
</protein>
<proteinExistence type="inferred from homology"/>
<dbReference type="SMART" id="SM00292">
    <property type="entry name" value="BRCT"/>
    <property type="match status" value="1"/>
</dbReference>
<keyword evidence="10" id="KW-0520">NAD</keyword>
<evidence type="ECO:0000256" key="5">
    <source>
        <dbReference type="ARBA" id="ARBA00022705"/>
    </source>
</evidence>
<dbReference type="InterPro" id="IPR001357">
    <property type="entry name" value="BRCT_dom"/>
</dbReference>
<dbReference type="Pfam" id="PF03119">
    <property type="entry name" value="DNA_ligase_ZBD"/>
    <property type="match status" value="1"/>
</dbReference>
<evidence type="ECO:0000256" key="7">
    <source>
        <dbReference type="ARBA" id="ARBA00022763"/>
    </source>
</evidence>
<keyword evidence="7" id="KW-0227">DNA damage</keyword>
<dbReference type="InterPro" id="IPR004149">
    <property type="entry name" value="Znf_DNAligase_C4"/>
</dbReference>
<feature type="region of interest" description="Disordered" evidence="13">
    <location>
        <begin position="207"/>
        <end position="255"/>
    </location>
</feature>
<dbReference type="Gene3D" id="3.30.470.30">
    <property type="entry name" value="DNA ligase/mRNA capping enzyme"/>
    <property type="match status" value="1"/>
</dbReference>
<dbReference type="Pfam" id="PF12826">
    <property type="entry name" value="HHH_2"/>
    <property type="match status" value="1"/>
</dbReference>
<dbReference type="Gene3D" id="2.40.50.140">
    <property type="entry name" value="Nucleic acid-binding proteins"/>
    <property type="match status" value="1"/>
</dbReference>
<dbReference type="InterPro" id="IPR004150">
    <property type="entry name" value="NAD_DNA_ligase_OB"/>
</dbReference>
<dbReference type="InterPro" id="IPR013839">
    <property type="entry name" value="DNAligase_adenylation"/>
</dbReference>
<dbReference type="FunFam" id="1.10.150.20:FF:000006">
    <property type="entry name" value="DNA ligase"/>
    <property type="match status" value="1"/>
</dbReference>
<dbReference type="SMART" id="SM00532">
    <property type="entry name" value="LIGANc"/>
    <property type="match status" value="1"/>
</dbReference>
<evidence type="ECO:0000256" key="13">
    <source>
        <dbReference type="SAM" id="MobiDB-lite"/>
    </source>
</evidence>